<dbReference type="InterPro" id="IPR001296">
    <property type="entry name" value="Glyco_trans_1"/>
</dbReference>
<protein>
    <submittedName>
        <fullName evidence="2">Glycosyltransferase family 1 protein</fullName>
    </submittedName>
</protein>
<dbReference type="SUPFAM" id="SSF53756">
    <property type="entry name" value="UDP-Glycosyltransferase/glycogen phosphorylase"/>
    <property type="match status" value="1"/>
</dbReference>
<comment type="caution">
    <text evidence="2">The sequence shown here is derived from an EMBL/GenBank/DDBJ whole genome shotgun (WGS) entry which is preliminary data.</text>
</comment>
<keyword evidence="2" id="KW-0808">Transferase</keyword>
<dbReference type="CDD" id="cd03801">
    <property type="entry name" value="GT4_PimA-like"/>
    <property type="match status" value="1"/>
</dbReference>
<sequence length="358" mass="40199">MRVLFVYIIPGGGVDTLNRQRCHALSQEGIECHCLYFQPGSGLQNVEAEGVPTFVTGNPSEMIAIINHYQYEALVVTCAFMEVRMLRQLGYGGRIVYEIQGLGTMAEARQKMADSHQYIAAYADAILVPATPHVLDLCAETFPNKLTYSFNNPLDTKTFTYRKVPKPDAPIAAWFGRLEYNKNWRDFLFIGYHLVQQKPETQLWMFHDHTLAQADDAALFELTVADLKLQGNLVIRSNVPHAEMPAIFSTIGDSGGFLCAPSRVEGAPYAVIEAMSCRCPVLTTDSDGVRSAVVHNVTGKYFDHGDIDGAVREALELMNDKTLRERIRRMGQKHIEDSFSIELYCRYFVEMLREVGAL</sequence>
<dbReference type="EMBL" id="QMFB01000003">
    <property type="protein sequence ID" value="RAV22071.1"/>
    <property type="molecule type" value="Genomic_DNA"/>
</dbReference>
<name>A0A329MQ20_9BACL</name>
<dbReference type="OrthoDB" id="158463at2"/>
<dbReference type="Pfam" id="PF00534">
    <property type="entry name" value="Glycos_transf_1"/>
    <property type="match status" value="1"/>
</dbReference>
<evidence type="ECO:0000259" key="1">
    <source>
        <dbReference type="Pfam" id="PF00534"/>
    </source>
</evidence>
<reference evidence="2 3" key="1">
    <citation type="journal article" date="2009" name="Int. J. Syst. Evol. Microbiol.">
        <title>Paenibacillus contaminans sp. nov., isolated from a contaminated laboratory plate.</title>
        <authorList>
            <person name="Chou J.H."/>
            <person name="Lee J.H."/>
            <person name="Lin M.C."/>
            <person name="Chang P.S."/>
            <person name="Arun A.B."/>
            <person name="Young C.C."/>
            <person name="Chen W.M."/>
        </authorList>
    </citation>
    <scope>NUCLEOTIDE SEQUENCE [LARGE SCALE GENOMIC DNA]</scope>
    <source>
        <strain evidence="2 3">CKOBP-6</strain>
    </source>
</reference>
<dbReference type="GO" id="GO:0016757">
    <property type="term" value="F:glycosyltransferase activity"/>
    <property type="evidence" value="ECO:0007669"/>
    <property type="project" value="InterPro"/>
</dbReference>
<gene>
    <name evidence="2" type="ORF">DQG23_08540</name>
</gene>
<dbReference type="Gene3D" id="3.40.50.2000">
    <property type="entry name" value="Glycogen Phosphorylase B"/>
    <property type="match status" value="1"/>
</dbReference>
<evidence type="ECO:0000313" key="2">
    <source>
        <dbReference type="EMBL" id="RAV22071.1"/>
    </source>
</evidence>
<accession>A0A329MQ20</accession>
<organism evidence="2 3">
    <name type="scientific">Paenibacillus contaminans</name>
    <dbReference type="NCBI Taxonomy" id="450362"/>
    <lineage>
        <taxon>Bacteria</taxon>
        <taxon>Bacillati</taxon>
        <taxon>Bacillota</taxon>
        <taxon>Bacilli</taxon>
        <taxon>Bacillales</taxon>
        <taxon>Paenibacillaceae</taxon>
        <taxon>Paenibacillus</taxon>
    </lineage>
</organism>
<dbReference type="PANTHER" id="PTHR12526:SF626">
    <property type="entry name" value="GLL4300 PROTEIN"/>
    <property type="match status" value="1"/>
</dbReference>
<dbReference type="RefSeq" id="WP_113030380.1">
    <property type="nucleotide sequence ID" value="NZ_QMFB01000003.1"/>
</dbReference>
<feature type="domain" description="Glycosyl transferase family 1" evidence="1">
    <location>
        <begin position="166"/>
        <end position="333"/>
    </location>
</feature>
<dbReference type="AlphaFoldDB" id="A0A329MQ20"/>
<keyword evidence="3" id="KW-1185">Reference proteome</keyword>
<dbReference type="Proteomes" id="UP000250369">
    <property type="component" value="Unassembled WGS sequence"/>
</dbReference>
<proteinExistence type="predicted"/>
<evidence type="ECO:0000313" key="3">
    <source>
        <dbReference type="Proteomes" id="UP000250369"/>
    </source>
</evidence>
<dbReference type="PANTHER" id="PTHR12526">
    <property type="entry name" value="GLYCOSYLTRANSFERASE"/>
    <property type="match status" value="1"/>
</dbReference>